<proteinExistence type="predicted"/>
<dbReference type="EMBL" id="CM042027">
    <property type="protein sequence ID" value="KAI3801163.1"/>
    <property type="molecule type" value="Genomic_DNA"/>
</dbReference>
<evidence type="ECO:0000313" key="1">
    <source>
        <dbReference type="EMBL" id="KAI3801163.1"/>
    </source>
</evidence>
<comment type="caution">
    <text evidence="1">The sequence shown here is derived from an EMBL/GenBank/DDBJ whole genome shotgun (WGS) entry which is preliminary data.</text>
</comment>
<dbReference type="Proteomes" id="UP001056120">
    <property type="component" value="Linkage Group LG10"/>
</dbReference>
<evidence type="ECO:0000313" key="2">
    <source>
        <dbReference type="Proteomes" id="UP001056120"/>
    </source>
</evidence>
<gene>
    <name evidence="1" type="ORF">L1987_29266</name>
</gene>
<organism evidence="1 2">
    <name type="scientific">Smallanthus sonchifolius</name>
    <dbReference type="NCBI Taxonomy" id="185202"/>
    <lineage>
        <taxon>Eukaryota</taxon>
        <taxon>Viridiplantae</taxon>
        <taxon>Streptophyta</taxon>
        <taxon>Embryophyta</taxon>
        <taxon>Tracheophyta</taxon>
        <taxon>Spermatophyta</taxon>
        <taxon>Magnoliopsida</taxon>
        <taxon>eudicotyledons</taxon>
        <taxon>Gunneridae</taxon>
        <taxon>Pentapetalae</taxon>
        <taxon>asterids</taxon>
        <taxon>campanulids</taxon>
        <taxon>Asterales</taxon>
        <taxon>Asteraceae</taxon>
        <taxon>Asteroideae</taxon>
        <taxon>Heliantheae alliance</taxon>
        <taxon>Millerieae</taxon>
        <taxon>Smallanthus</taxon>
    </lineage>
</organism>
<sequence length="69" mass="8224">MRWFGNAFHTGYSTRQLSPIFIHRYKSLNPHTFSTINTTHENDELQFLSFRYSFPLKLIQQTPNFISSI</sequence>
<name>A0ACB9I0C5_9ASTR</name>
<reference evidence="2" key="1">
    <citation type="journal article" date="2022" name="Mol. Ecol. Resour.">
        <title>The genomes of chicory, endive, great burdock and yacon provide insights into Asteraceae palaeo-polyploidization history and plant inulin production.</title>
        <authorList>
            <person name="Fan W."/>
            <person name="Wang S."/>
            <person name="Wang H."/>
            <person name="Wang A."/>
            <person name="Jiang F."/>
            <person name="Liu H."/>
            <person name="Zhao H."/>
            <person name="Xu D."/>
            <person name="Zhang Y."/>
        </authorList>
    </citation>
    <scope>NUCLEOTIDE SEQUENCE [LARGE SCALE GENOMIC DNA]</scope>
    <source>
        <strain evidence="2">cv. Yunnan</strain>
    </source>
</reference>
<keyword evidence="2" id="KW-1185">Reference proteome</keyword>
<reference evidence="1 2" key="2">
    <citation type="journal article" date="2022" name="Mol. Ecol. Resour.">
        <title>The genomes of chicory, endive, great burdock and yacon provide insights into Asteraceae paleo-polyploidization history and plant inulin production.</title>
        <authorList>
            <person name="Fan W."/>
            <person name="Wang S."/>
            <person name="Wang H."/>
            <person name="Wang A."/>
            <person name="Jiang F."/>
            <person name="Liu H."/>
            <person name="Zhao H."/>
            <person name="Xu D."/>
            <person name="Zhang Y."/>
        </authorList>
    </citation>
    <scope>NUCLEOTIDE SEQUENCE [LARGE SCALE GENOMIC DNA]</scope>
    <source>
        <strain evidence="2">cv. Yunnan</strain>
        <tissue evidence="1">Leaves</tissue>
    </source>
</reference>
<protein>
    <submittedName>
        <fullName evidence="1">Uncharacterized protein</fullName>
    </submittedName>
</protein>
<accession>A0ACB9I0C5</accession>